<feature type="compositionally biased region" description="Polar residues" evidence="1">
    <location>
        <begin position="85"/>
        <end position="96"/>
    </location>
</feature>
<feature type="compositionally biased region" description="Polar residues" evidence="1">
    <location>
        <begin position="162"/>
        <end position="175"/>
    </location>
</feature>
<feature type="compositionally biased region" description="Low complexity" evidence="1">
    <location>
        <begin position="125"/>
        <end position="140"/>
    </location>
</feature>
<feature type="compositionally biased region" description="Basic and acidic residues" evidence="1">
    <location>
        <begin position="226"/>
        <end position="263"/>
    </location>
</feature>
<dbReference type="RefSeq" id="XP_013345671.1">
    <property type="nucleotide sequence ID" value="XM_013490217.1"/>
</dbReference>
<sequence length="284" mass="29575">MSAVPPTLINLPPPDMDALTPSDAPGTPNSTTTSMSELSTVAIKDGHRGHLPHSHHSQAGPTSGTLDAERADRISRLAGLERVTTARNPTPTSNLTPGIAAPHSTAVSGYFDSQGNPVMGRERSTVGSASATGSVGGRTTWASGSDVFDHDKMSESQDTDMDTSSLGAASETNSLVGFGEGARTPARHSAVGSPSVAKNTPTASALPQPFQRDASLTPVSAQAQSEQHDLHMIDRRTLDSGAETAERIMRERLGPDGGHRALESPDSSRGPGRDLGKFYFESGK</sequence>
<evidence type="ECO:0000313" key="2">
    <source>
        <dbReference type="EMBL" id="KEQ97307.1"/>
    </source>
</evidence>
<feature type="compositionally biased region" description="Polar residues" evidence="1">
    <location>
        <begin position="27"/>
        <end position="39"/>
    </location>
</feature>
<protein>
    <submittedName>
        <fullName evidence="2">Uncharacterized protein</fullName>
    </submittedName>
</protein>
<feature type="compositionally biased region" description="Polar residues" evidence="1">
    <location>
        <begin position="105"/>
        <end position="116"/>
    </location>
</feature>
<dbReference type="GeneID" id="25364408"/>
<dbReference type="AlphaFoldDB" id="A0A074YT65"/>
<feature type="region of interest" description="Disordered" evidence="1">
    <location>
        <begin position="85"/>
        <end position="284"/>
    </location>
</feature>
<dbReference type="HOGENOM" id="CLU_035845_0_0_1"/>
<gene>
    <name evidence="2" type="ORF">AUEXF2481DRAFT_3135</name>
</gene>
<name>A0A074YT65_AURSE</name>
<reference evidence="2 3" key="1">
    <citation type="journal article" date="2014" name="BMC Genomics">
        <title>Genome sequencing of four Aureobasidium pullulans varieties: biotechnological potential, stress tolerance, and description of new species.</title>
        <authorList>
            <person name="Gostin Ar C."/>
            <person name="Ohm R.A."/>
            <person name="Kogej T."/>
            <person name="Sonjak S."/>
            <person name="Turk M."/>
            <person name="Zajc J."/>
            <person name="Zalar P."/>
            <person name="Grube M."/>
            <person name="Sun H."/>
            <person name="Han J."/>
            <person name="Sharma A."/>
            <person name="Chiniquy J."/>
            <person name="Ngan C.Y."/>
            <person name="Lipzen A."/>
            <person name="Barry K."/>
            <person name="Grigoriev I.V."/>
            <person name="Gunde-Cimerman N."/>
        </authorList>
    </citation>
    <scope>NUCLEOTIDE SEQUENCE [LARGE SCALE GENOMIC DNA]</scope>
    <source>
        <strain evidence="2 3">EXF-2481</strain>
    </source>
</reference>
<feature type="compositionally biased region" description="Basic residues" evidence="1">
    <location>
        <begin position="47"/>
        <end position="56"/>
    </location>
</feature>
<keyword evidence="3" id="KW-1185">Reference proteome</keyword>
<dbReference type="OrthoDB" id="5315820at2759"/>
<evidence type="ECO:0000313" key="3">
    <source>
        <dbReference type="Proteomes" id="UP000030641"/>
    </source>
</evidence>
<dbReference type="STRING" id="1043005.A0A074YT65"/>
<dbReference type="EMBL" id="KL584754">
    <property type="protein sequence ID" value="KEQ97307.1"/>
    <property type="molecule type" value="Genomic_DNA"/>
</dbReference>
<organism evidence="2 3">
    <name type="scientific">Aureobasidium subglaciale (strain EXF-2481)</name>
    <name type="common">Aureobasidium pullulans var. subglaciale</name>
    <dbReference type="NCBI Taxonomy" id="1043005"/>
    <lineage>
        <taxon>Eukaryota</taxon>
        <taxon>Fungi</taxon>
        <taxon>Dikarya</taxon>
        <taxon>Ascomycota</taxon>
        <taxon>Pezizomycotina</taxon>
        <taxon>Dothideomycetes</taxon>
        <taxon>Dothideomycetidae</taxon>
        <taxon>Dothideales</taxon>
        <taxon>Saccotheciaceae</taxon>
        <taxon>Aureobasidium</taxon>
    </lineage>
</organism>
<feature type="region of interest" description="Disordered" evidence="1">
    <location>
        <begin position="1"/>
        <end position="66"/>
    </location>
</feature>
<accession>A0A074YT65</accession>
<feature type="compositionally biased region" description="Polar residues" evidence="1">
    <location>
        <begin position="196"/>
        <end position="205"/>
    </location>
</feature>
<evidence type="ECO:0000256" key="1">
    <source>
        <dbReference type="SAM" id="MobiDB-lite"/>
    </source>
</evidence>
<dbReference type="OMA" id="NEDARMV"/>
<proteinExistence type="predicted"/>
<dbReference type="Proteomes" id="UP000030641">
    <property type="component" value="Unassembled WGS sequence"/>
</dbReference>
<dbReference type="InParanoid" id="A0A074YT65"/>